<protein>
    <recommendedName>
        <fullName evidence="4">Polyprotein</fullName>
    </recommendedName>
</protein>
<evidence type="ECO:0000313" key="3">
    <source>
        <dbReference type="Proteomes" id="UP001454036"/>
    </source>
</evidence>
<evidence type="ECO:0000313" key="2">
    <source>
        <dbReference type="EMBL" id="GAA0174726.1"/>
    </source>
</evidence>
<feature type="region of interest" description="Disordered" evidence="1">
    <location>
        <begin position="90"/>
        <end position="121"/>
    </location>
</feature>
<organism evidence="2 3">
    <name type="scientific">Lithospermum erythrorhizon</name>
    <name type="common">Purple gromwell</name>
    <name type="synonym">Lithospermum officinale var. erythrorhizon</name>
    <dbReference type="NCBI Taxonomy" id="34254"/>
    <lineage>
        <taxon>Eukaryota</taxon>
        <taxon>Viridiplantae</taxon>
        <taxon>Streptophyta</taxon>
        <taxon>Embryophyta</taxon>
        <taxon>Tracheophyta</taxon>
        <taxon>Spermatophyta</taxon>
        <taxon>Magnoliopsida</taxon>
        <taxon>eudicotyledons</taxon>
        <taxon>Gunneridae</taxon>
        <taxon>Pentapetalae</taxon>
        <taxon>asterids</taxon>
        <taxon>lamiids</taxon>
        <taxon>Boraginales</taxon>
        <taxon>Boraginaceae</taxon>
        <taxon>Boraginoideae</taxon>
        <taxon>Lithospermeae</taxon>
        <taxon>Lithospermum</taxon>
    </lineage>
</organism>
<sequence length="162" mass="18484">MLSHAKLPRSFWGEAMVAAVQVINLSPTHVLEGKFLNKYELVDDLVDWNSDDELCDYSGMTIQENNDLHTPYDHDQQDNGIDVEINTNTQQPIEVEDEEDNTQDGSTSGRNTQAIRASSRSRIPSTRYLQMSISCSLMKERHCSIMKQWIAKTKTKTSGYRQ</sequence>
<comment type="caution">
    <text evidence="2">The sequence shown here is derived from an EMBL/GenBank/DDBJ whole genome shotgun (WGS) entry which is preliminary data.</text>
</comment>
<evidence type="ECO:0000256" key="1">
    <source>
        <dbReference type="SAM" id="MobiDB-lite"/>
    </source>
</evidence>
<name>A0AAV3RHX2_LITER</name>
<feature type="compositionally biased region" description="Polar residues" evidence="1">
    <location>
        <begin position="103"/>
        <end position="113"/>
    </location>
</feature>
<gene>
    <name evidence="2" type="ORF">LIER_28059</name>
</gene>
<dbReference type="AlphaFoldDB" id="A0AAV3RHX2"/>
<reference evidence="2 3" key="1">
    <citation type="submission" date="2024-01" db="EMBL/GenBank/DDBJ databases">
        <title>The complete chloroplast genome sequence of Lithospermum erythrorhizon: insights into the phylogenetic relationship among Boraginaceae species and the maternal lineages of purple gromwells.</title>
        <authorList>
            <person name="Okada T."/>
            <person name="Watanabe K."/>
        </authorList>
    </citation>
    <scope>NUCLEOTIDE SEQUENCE [LARGE SCALE GENOMIC DNA]</scope>
</reference>
<accession>A0AAV3RHX2</accession>
<dbReference type="EMBL" id="BAABME010009200">
    <property type="protein sequence ID" value="GAA0174726.1"/>
    <property type="molecule type" value="Genomic_DNA"/>
</dbReference>
<proteinExistence type="predicted"/>
<keyword evidence="3" id="KW-1185">Reference proteome</keyword>
<dbReference type="Proteomes" id="UP001454036">
    <property type="component" value="Unassembled WGS sequence"/>
</dbReference>
<evidence type="ECO:0008006" key="4">
    <source>
        <dbReference type="Google" id="ProtNLM"/>
    </source>
</evidence>